<proteinExistence type="predicted"/>
<dbReference type="InterPro" id="IPR027417">
    <property type="entry name" value="P-loop_NTPase"/>
</dbReference>
<dbReference type="Gene3D" id="3.40.50.300">
    <property type="entry name" value="P-loop containing nucleotide triphosphate hydrolases"/>
    <property type="match status" value="1"/>
</dbReference>
<protein>
    <recommendedName>
        <fullName evidence="3">Cell division inhibitor SulA</fullName>
    </recommendedName>
</protein>
<dbReference type="RefSeq" id="WP_226768168.1">
    <property type="nucleotide sequence ID" value="NZ_BAAAEO010000006.1"/>
</dbReference>
<evidence type="ECO:0000313" key="1">
    <source>
        <dbReference type="EMBL" id="GAA0562789.1"/>
    </source>
</evidence>
<reference evidence="2" key="1">
    <citation type="journal article" date="2019" name="Int. J. Syst. Evol. Microbiol.">
        <title>The Global Catalogue of Microorganisms (GCM) 10K type strain sequencing project: providing services to taxonomists for standard genome sequencing and annotation.</title>
        <authorList>
            <consortium name="The Broad Institute Genomics Platform"/>
            <consortium name="The Broad Institute Genome Sequencing Center for Infectious Disease"/>
            <person name="Wu L."/>
            <person name="Ma J."/>
        </authorList>
    </citation>
    <scope>NUCLEOTIDE SEQUENCE [LARGE SCALE GENOMIC DNA]</scope>
    <source>
        <strain evidence="2">JCM 14331</strain>
    </source>
</reference>
<accession>A0ABP3P9N9</accession>
<keyword evidence="2" id="KW-1185">Reference proteome</keyword>
<gene>
    <name evidence="1" type="ORF">GCM10009098_33620</name>
</gene>
<sequence length="147" mass="16542">MYNNVLRRSLFQSTADRDSCVLQTLVNAGINADSSSLLPRQSLLQLIKQHQSQDGWILLVAPPSLPDKEWAENYQLSLHNVLVVHQKQISDLAATLTQALTSARCKVVINFGKPLKQQQLEQCRKLAAKNNICFYQSEPIAQTVFTH</sequence>
<dbReference type="SUPFAM" id="SSF52540">
    <property type="entry name" value="P-loop containing nucleoside triphosphate hydrolases"/>
    <property type="match status" value="1"/>
</dbReference>
<organism evidence="1 2">
    <name type="scientific">Rheinheimera aquimaris</name>
    <dbReference type="NCBI Taxonomy" id="412437"/>
    <lineage>
        <taxon>Bacteria</taxon>
        <taxon>Pseudomonadati</taxon>
        <taxon>Pseudomonadota</taxon>
        <taxon>Gammaproteobacteria</taxon>
        <taxon>Chromatiales</taxon>
        <taxon>Chromatiaceae</taxon>
        <taxon>Rheinheimera</taxon>
    </lineage>
</organism>
<name>A0ABP3P9N9_9GAMM</name>
<dbReference type="EMBL" id="BAAAEO010000006">
    <property type="protein sequence ID" value="GAA0562789.1"/>
    <property type="molecule type" value="Genomic_DNA"/>
</dbReference>
<comment type="caution">
    <text evidence="1">The sequence shown here is derived from an EMBL/GenBank/DDBJ whole genome shotgun (WGS) entry which is preliminary data.</text>
</comment>
<evidence type="ECO:0008006" key="3">
    <source>
        <dbReference type="Google" id="ProtNLM"/>
    </source>
</evidence>
<dbReference type="Proteomes" id="UP001501169">
    <property type="component" value="Unassembled WGS sequence"/>
</dbReference>
<evidence type="ECO:0000313" key="2">
    <source>
        <dbReference type="Proteomes" id="UP001501169"/>
    </source>
</evidence>